<evidence type="ECO:0000313" key="2">
    <source>
        <dbReference type="EMBL" id="MFD1567474.1"/>
    </source>
</evidence>
<name>A0ABD6BSC9_9EURY</name>
<dbReference type="Proteomes" id="UP001597139">
    <property type="component" value="Unassembled WGS sequence"/>
</dbReference>
<keyword evidence="1" id="KW-0812">Transmembrane</keyword>
<keyword evidence="1" id="KW-1133">Transmembrane helix</keyword>
<gene>
    <name evidence="2" type="ORF">ACFSAU_08205</name>
</gene>
<keyword evidence="3" id="KW-1185">Reference proteome</keyword>
<dbReference type="EMBL" id="JBHUCZ010000004">
    <property type="protein sequence ID" value="MFD1567474.1"/>
    <property type="molecule type" value="Genomic_DNA"/>
</dbReference>
<organism evidence="2 3">
    <name type="scientific">Halolamina litorea</name>
    <dbReference type="NCBI Taxonomy" id="1515593"/>
    <lineage>
        <taxon>Archaea</taxon>
        <taxon>Methanobacteriati</taxon>
        <taxon>Methanobacteriota</taxon>
        <taxon>Stenosarchaea group</taxon>
        <taxon>Halobacteria</taxon>
        <taxon>Halobacteriales</taxon>
        <taxon>Haloferacaceae</taxon>
    </lineage>
</organism>
<evidence type="ECO:0000256" key="1">
    <source>
        <dbReference type="SAM" id="Phobius"/>
    </source>
</evidence>
<evidence type="ECO:0000313" key="3">
    <source>
        <dbReference type="Proteomes" id="UP001597139"/>
    </source>
</evidence>
<keyword evidence="1" id="KW-0472">Membrane</keyword>
<protein>
    <submittedName>
        <fullName evidence="2">Uncharacterized protein</fullName>
    </submittedName>
</protein>
<dbReference type="InterPro" id="IPR058309">
    <property type="entry name" value="DUF7996"/>
</dbReference>
<dbReference type="RefSeq" id="WP_267647230.1">
    <property type="nucleotide sequence ID" value="NZ_JANHGR010000002.1"/>
</dbReference>
<feature type="transmembrane region" description="Helical" evidence="1">
    <location>
        <begin position="12"/>
        <end position="31"/>
    </location>
</feature>
<dbReference type="Pfam" id="PF25959">
    <property type="entry name" value="DUF7996"/>
    <property type="match status" value="1"/>
</dbReference>
<reference evidence="2 3" key="1">
    <citation type="journal article" date="2019" name="Int. J. Syst. Evol. Microbiol.">
        <title>The Global Catalogue of Microorganisms (GCM) 10K type strain sequencing project: providing services to taxonomists for standard genome sequencing and annotation.</title>
        <authorList>
            <consortium name="The Broad Institute Genomics Platform"/>
            <consortium name="The Broad Institute Genome Sequencing Center for Infectious Disease"/>
            <person name="Wu L."/>
            <person name="Ma J."/>
        </authorList>
    </citation>
    <scope>NUCLEOTIDE SEQUENCE [LARGE SCALE GENOMIC DNA]</scope>
    <source>
        <strain evidence="2 3">CGMCC 1.12859</strain>
    </source>
</reference>
<feature type="transmembrane region" description="Helical" evidence="1">
    <location>
        <begin position="37"/>
        <end position="59"/>
    </location>
</feature>
<accession>A0ABD6BSC9</accession>
<dbReference type="AlphaFoldDB" id="A0ABD6BSC9"/>
<comment type="caution">
    <text evidence="2">The sequence shown here is derived from an EMBL/GenBank/DDBJ whole genome shotgun (WGS) entry which is preliminary data.</text>
</comment>
<sequence>MADDDRSGRVGLLALLLAGVVLPGVARWWLGTLGLDRVGVVVFAGGYALALVLVWRYWLRGVSFVGPDA</sequence>
<proteinExistence type="predicted"/>